<proteinExistence type="predicted"/>
<dbReference type="Gene3D" id="1.10.10.60">
    <property type="entry name" value="Homeodomain-like"/>
    <property type="match status" value="1"/>
</dbReference>
<dbReference type="Pfam" id="PF00440">
    <property type="entry name" value="TetR_N"/>
    <property type="match status" value="1"/>
</dbReference>
<evidence type="ECO:0000256" key="3">
    <source>
        <dbReference type="ARBA" id="ARBA00023163"/>
    </source>
</evidence>
<evidence type="ECO:0000313" key="6">
    <source>
        <dbReference type="EMBL" id="TQE93145.1"/>
    </source>
</evidence>
<keyword evidence="3" id="KW-0804">Transcription</keyword>
<dbReference type="RefSeq" id="WP_141612476.1">
    <property type="nucleotide sequence ID" value="NZ_VIGC02000049.1"/>
</dbReference>
<dbReference type="PANTHER" id="PTHR30055">
    <property type="entry name" value="HTH-TYPE TRANSCRIPTIONAL REGULATOR RUTR"/>
    <property type="match status" value="1"/>
</dbReference>
<evidence type="ECO:0000256" key="4">
    <source>
        <dbReference type="PROSITE-ProRule" id="PRU00335"/>
    </source>
</evidence>
<keyword evidence="2 4" id="KW-0238">DNA-binding</keyword>
<dbReference type="Proteomes" id="UP000317371">
    <property type="component" value="Unassembled WGS sequence"/>
</dbReference>
<dbReference type="Gene3D" id="1.10.357.10">
    <property type="entry name" value="Tetracycline Repressor, domain 2"/>
    <property type="match status" value="1"/>
</dbReference>
<dbReference type="EMBL" id="VIGC01000049">
    <property type="protein sequence ID" value="TQE93145.1"/>
    <property type="molecule type" value="Genomic_DNA"/>
</dbReference>
<evidence type="ECO:0000259" key="5">
    <source>
        <dbReference type="PROSITE" id="PS50977"/>
    </source>
</evidence>
<dbReference type="InterPro" id="IPR050109">
    <property type="entry name" value="HTH-type_TetR-like_transc_reg"/>
</dbReference>
<organism evidence="6 7">
    <name type="scientific">Litorilinea aerophila</name>
    <dbReference type="NCBI Taxonomy" id="1204385"/>
    <lineage>
        <taxon>Bacteria</taxon>
        <taxon>Bacillati</taxon>
        <taxon>Chloroflexota</taxon>
        <taxon>Caldilineae</taxon>
        <taxon>Caldilineales</taxon>
        <taxon>Caldilineaceae</taxon>
        <taxon>Litorilinea</taxon>
    </lineage>
</organism>
<keyword evidence="1" id="KW-0805">Transcription regulation</keyword>
<feature type="DNA-binding region" description="H-T-H motif" evidence="4">
    <location>
        <begin position="27"/>
        <end position="46"/>
    </location>
</feature>
<comment type="caution">
    <text evidence="6">The sequence shown here is derived from an EMBL/GenBank/DDBJ whole genome shotgun (WGS) entry which is preliminary data.</text>
</comment>
<keyword evidence="7" id="KW-1185">Reference proteome</keyword>
<dbReference type="InParanoid" id="A0A540V8X2"/>
<dbReference type="SUPFAM" id="SSF48498">
    <property type="entry name" value="Tetracyclin repressor-like, C-terminal domain"/>
    <property type="match status" value="1"/>
</dbReference>
<reference evidence="6 7" key="1">
    <citation type="submission" date="2019-06" db="EMBL/GenBank/DDBJ databases">
        <title>Genome sequence of Litorilinea aerophila BAA-2444.</title>
        <authorList>
            <person name="Maclea K.S."/>
            <person name="Maurais E.G."/>
            <person name="Iannazzi L.C."/>
        </authorList>
    </citation>
    <scope>NUCLEOTIDE SEQUENCE [LARGE SCALE GENOMIC DNA]</scope>
    <source>
        <strain evidence="6 7">ATCC BAA-2444</strain>
    </source>
</reference>
<dbReference type="PROSITE" id="PS50977">
    <property type="entry name" value="HTH_TETR_2"/>
    <property type="match status" value="1"/>
</dbReference>
<sequence>MPKIVNDEAVFRAVIQVILAQGYDRATTKQMAKAAGVSEMTLYRKYGSKAALVSNAIQFIAQEMDFESVVHYSGDVYADFLGVVTRYKTLTERYGQFMAVLIPELQRHPELQASMARPLQIMQSIGELIQRYQQEGILRAEHPLHAVAALLGPLVFFAMARNSSFLAQIPPVDLEAHVHGFLEGRRIQGD</sequence>
<gene>
    <name evidence="6" type="ORF">FKZ61_22730</name>
</gene>
<dbReference type="InterPro" id="IPR001647">
    <property type="entry name" value="HTH_TetR"/>
</dbReference>
<dbReference type="OrthoDB" id="153250at2"/>
<dbReference type="InterPro" id="IPR036271">
    <property type="entry name" value="Tet_transcr_reg_TetR-rel_C_sf"/>
</dbReference>
<accession>A0A540V8X2</accession>
<dbReference type="PANTHER" id="PTHR30055:SF234">
    <property type="entry name" value="HTH-TYPE TRANSCRIPTIONAL REGULATOR BETI"/>
    <property type="match status" value="1"/>
</dbReference>
<dbReference type="SUPFAM" id="SSF46689">
    <property type="entry name" value="Homeodomain-like"/>
    <property type="match status" value="1"/>
</dbReference>
<feature type="domain" description="HTH tetR-type" evidence="5">
    <location>
        <begin position="4"/>
        <end position="64"/>
    </location>
</feature>
<evidence type="ECO:0000256" key="2">
    <source>
        <dbReference type="ARBA" id="ARBA00023125"/>
    </source>
</evidence>
<protein>
    <submittedName>
        <fullName evidence="6">TetR/AcrR family transcriptional regulator</fullName>
    </submittedName>
</protein>
<name>A0A540V8X2_9CHLR</name>
<evidence type="ECO:0000313" key="7">
    <source>
        <dbReference type="Proteomes" id="UP000317371"/>
    </source>
</evidence>
<dbReference type="GO" id="GO:0003700">
    <property type="term" value="F:DNA-binding transcription factor activity"/>
    <property type="evidence" value="ECO:0007669"/>
    <property type="project" value="TreeGrafter"/>
</dbReference>
<dbReference type="GO" id="GO:0000976">
    <property type="term" value="F:transcription cis-regulatory region binding"/>
    <property type="evidence" value="ECO:0007669"/>
    <property type="project" value="TreeGrafter"/>
</dbReference>
<dbReference type="PRINTS" id="PR00455">
    <property type="entry name" value="HTHTETR"/>
</dbReference>
<evidence type="ECO:0000256" key="1">
    <source>
        <dbReference type="ARBA" id="ARBA00023015"/>
    </source>
</evidence>
<dbReference type="AlphaFoldDB" id="A0A540V8X2"/>
<dbReference type="InterPro" id="IPR009057">
    <property type="entry name" value="Homeodomain-like_sf"/>
</dbReference>